<dbReference type="Pfam" id="PF19265">
    <property type="entry name" value="DUF5908"/>
    <property type="match status" value="1"/>
</dbReference>
<organism evidence="1 2">
    <name type="scientific">Corallincola platygyrae</name>
    <dbReference type="NCBI Taxonomy" id="1193278"/>
    <lineage>
        <taxon>Bacteria</taxon>
        <taxon>Pseudomonadati</taxon>
        <taxon>Pseudomonadota</taxon>
        <taxon>Gammaproteobacteria</taxon>
        <taxon>Alteromonadales</taxon>
        <taxon>Psychromonadaceae</taxon>
        <taxon>Corallincola</taxon>
    </lineage>
</organism>
<gene>
    <name evidence="1" type="ORF">ACFSJ3_12740</name>
</gene>
<accession>A0ABW4XPE6</accession>
<sequence>MPIVIDEVVISVNVGNRASGGSNTRPSDSESKKQIIEECVEQVMEILKQQEEP</sequence>
<proteinExistence type="predicted"/>
<protein>
    <submittedName>
        <fullName evidence="1">DUF5908 family protein</fullName>
    </submittedName>
</protein>
<evidence type="ECO:0000313" key="2">
    <source>
        <dbReference type="Proteomes" id="UP001597380"/>
    </source>
</evidence>
<dbReference type="RefSeq" id="WP_345339562.1">
    <property type="nucleotide sequence ID" value="NZ_BAABLI010000009.1"/>
</dbReference>
<dbReference type="EMBL" id="JBHUHT010000013">
    <property type="protein sequence ID" value="MFD2096857.1"/>
    <property type="molecule type" value="Genomic_DNA"/>
</dbReference>
<comment type="caution">
    <text evidence="1">The sequence shown here is derived from an EMBL/GenBank/DDBJ whole genome shotgun (WGS) entry which is preliminary data.</text>
</comment>
<dbReference type="Proteomes" id="UP001597380">
    <property type="component" value="Unassembled WGS sequence"/>
</dbReference>
<dbReference type="InterPro" id="IPR045459">
    <property type="entry name" value="DUF5908"/>
</dbReference>
<name>A0ABW4XPE6_9GAMM</name>
<evidence type="ECO:0000313" key="1">
    <source>
        <dbReference type="EMBL" id="MFD2096857.1"/>
    </source>
</evidence>
<reference evidence="2" key="1">
    <citation type="journal article" date="2019" name="Int. J. Syst. Evol. Microbiol.">
        <title>The Global Catalogue of Microorganisms (GCM) 10K type strain sequencing project: providing services to taxonomists for standard genome sequencing and annotation.</title>
        <authorList>
            <consortium name="The Broad Institute Genomics Platform"/>
            <consortium name="The Broad Institute Genome Sequencing Center for Infectious Disease"/>
            <person name="Wu L."/>
            <person name="Ma J."/>
        </authorList>
    </citation>
    <scope>NUCLEOTIDE SEQUENCE [LARGE SCALE GENOMIC DNA]</scope>
    <source>
        <strain evidence="2">CGMCC 1.10992</strain>
    </source>
</reference>
<keyword evidence="2" id="KW-1185">Reference proteome</keyword>